<proteinExistence type="predicted"/>
<dbReference type="AlphaFoldDB" id="A0A7Y6M2Y3"/>
<feature type="domain" description="AMP-binding enzyme C-terminal" evidence="2">
    <location>
        <begin position="465"/>
        <end position="540"/>
    </location>
</feature>
<dbReference type="InterPro" id="IPR042099">
    <property type="entry name" value="ANL_N_sf"/>
</dbReference>
<dbReference type="InterPro" id="IPR000873">
    <property type="entry name" value="AMP-dep_synth/lig_dom"/>
</dbReference>
<dbReference type="NCBIfam" id="NF005863">
    <property type="entry name" value="PRK07798.1"/>
    <property type="match status" value="1"/>
</dbReference>
<evidence type="ECO:0000259" key="1">
    <source>
        <dbReference type="Pfam" id="PF00501"/>
    </source>
</evidence>
<comment type="caution">
    <text evidence="3">The sequence shown here is derived from an EMBL/GenBank/DDBJ whole genome shotgun (WGS) entry which is preliminary data.</text>
</comment>
<evidence type="ECO:0000313" key="3">
    <source>
        <dbReference type="EMBL" id="NUW31880.1"/>
    </source>
</evidence>
<name>A0A7Y6M2Y3_9ACTN</name>
<accession>A0A7Y6M2Y3</accession>
<feature type="domain" description="AMP-dependent synthetase/ligase" evidence="1">
    <location>
        <begin position="10"/>
        <end position="410"/>
    </location>
</feature>
<dbReference type="Proteomes" id="UP000586042">
    <property type="component" value="Unassembled WGS sequence"/>
</dbReference>
<keyword evidence="4" id="KW-1185">Reference proteome</keyword>
<evidence type="ECO:0000259" key="2">
    <source>
        <dbReference type="Pfam" id="PF13193"/>
    </source>
</evidence>
<dbReference type="InterPro" id="IPR045851">
    <property type="entry name" value="AMP-bd_C_sf"/>
</dbReference>
<dbReference type="Gene3D" id="3.40.50.12780">
    <property type="entry name" value="N-terminal domain of ligase-like"/>
    <property type="match status" value="1"/>
</dbReference>
<dbReference type="Gene3D" id="3.30.300.30">
    <property type="match status" value="1"/>
</dbReference>
<dbReference type="Pfam" id="PF00501">
    <property type="entry name" value="AMP-binding"/>
    <property type="match status" value="1"/>
</dbReference>
<protein>
    <submittedName>
        <fullName evidence="3">Acyl-CoA synthetase</fullName>
    </submittedName>
</protein>
<dbReference type="PANTHER" id="PTHR43767">
    <property type="entry name" value="LONG-CHAIN-FATTY-ACID--COA LIGASE"/>
    <property type="match status" value="1"/>
</dbReference>
<dbReference type="InterPro" id="IPR050237">
    <property type="entry name" value="ATP-dep_AMP-bd_enzyme"/>
</dbReference>
<reference evidence="3 4" key="1">
    <citation type="submission" date="2020-06" db="EMBL/GenBank/DDBJ databases">
        <title>Nonomuraea sp. SMC257, a novel actinomycete isolated from soil.</title>
        <authorList>
            <person name="Chanama M."/>
        </authorList>
    </citation>
    <scope>NUCLEOTIDE SEQUENCE [LARGE SCALE GENOMIC DNA]</scope>
    <source>
        <strain evidence="3 4">SMC257</strain>
    </source>
</reference>
<evidence type="ECO:0000313" key="4">
    <source>
        <dbReference type="Proteomes" id="UP000586042"/>
    </source>
</evidence>
<sequence>MEFNHADLFEALADAMGERRALVSPDALGTTRELTYAELDAEADALAHALLDAGLGPGDHVGLQLFNCVEHIAAVLAALKIRAVPVNVNYRYVEDELVYLYTDAELKALLYDGELADRVAPAVARIPPPHGLTGDGKSGKDGKDGKEVGRLIEVGVESGAVPGAVRYEDAVAGRRGAGRAGARVPGPRSGDDLFIIYTGGTTGFPKGVMWRVEDLIRAFWHNYAPFPATPEQLVEAAKGGGPLVMMPVAPLIHGAAQVATFIGWWLGATICYVRRFDAADVLRAIARHRVNTINITGDAMARPLAEELAAGGHDVSSLLVISSTSALLSGPVRDRLAELLPNVMILDNFGSTESGYTASGVSGGEAGEGLRYRANDPGLTVLDERLRPVEPGSGVIGQVARSGPIALGYWKDPGKTARTFVADGEGVRWLLSGDMATVEKDGTIAVLGRGSQCINTGGEKVYAEEVEAVLKGHPDVFDAVVTGIPDERFGSRVAAVVEPREGARPTAEELDAHCRRGLSGYKVPRTYAFVERMTRSPAGKADYRWARETAQAAATA</sequence>
<dbReference type="PROSITE" id="PS00455">
    <property type="entry name" value="AMP_BINDING"/>
    <property type="match status" value="1"/>
</dbReference>
<dbReference type="GO" id="GO:0016878">
    <property type="term" value="F:acid-thiol ligase activity"/>
    <property type="evidence" value="ECO:0007669"/>
    <property type="project" value="UniProtKB-ARBA"/>
</dbReference>
<dbReference type="InterPro" id="IPR025110">
    <property type="entry name" value="AMP-bd_C"/>
</dbReference>
<dbReference type="EMBL" id="JABWGN010000004">
    <property type="protein sequence ID" value="NUW31880.1"/>
    <property type="molecule type" value="Genomic_DNA"/>
</dbReference>
<dbReference type="RefSeq" id="WP_175589343.1">
    <property type="nucleotide sequence ID" value="NZ_JABWGN010000004.1"/>
</dbReference>
<dbReference type="SUPFAM" id="SSF56801">
    <property type="entry name" value="Acetyl-CoA synthetase-like"/>
    <property type="match status" value="1"/>
</dbReference>
<dbReference type="Pfam" id="PF13193">
    <property type="entry name" value="AMP-binding_C"/>
    <property type="match status" value="1"/>
</dbReference>
<gene>
    <name evidence="3" type="ORF">HTZ77_10630</name>
</gene>
<organism evidence="3 4">
    <name type="scientific">Nonomuraea montanisoli</name>
    <dbReference type="NCBI Taxonomy" id="2741721"/>
    <lineage>
        <taxon>Bacteria</taxon>
        <taxon>Bacillati</taxon>
        <taxon>Actinomycetota</taxon>
        <taxon>Actinomycetes</taxon>
        <taxon>Streptosporangiales</taxon>
        <taxon>Streptosporangiaceae</taxon>
        <taxon>Nonomuraea</taxon>
    </lineage>
</organism>
<dbReference type="PANTHER" id="PTHR43767:SF1">
    <property type="entry name" value="NONRIBOSOMAL PEPTIDE SYNTHASE PES1 (EUROFUNG)-RELATED"/>
    <property type="match status" value="1"/>
</dbReference>
<dbReference type="InterPro" id="IPR020845">
    <property type="entry name" value="AMP-binding_CS"/>
</dbReference>